<feature type="compositionally biased region" description="Basic and acidic residues" evidence="3">
    <location>
        <begin position="72"/>
        <end position="82"/>
    </location>
</feature>
<proteinExistence type="predicted"/>
<keyword evidence="1" id="KW-0677">Repeat</keyword>
<gene>
    <name evidence="5" type="ORF">PFL1_02519</name>
</gene>
<dbReference type="PANTHER" id="PTHR10288">
    <property type="entry name" value="KH DOMAIN CONTAINING RNA BINDING PROTEIN"/>
    <property type="match status" value="1"/>
</dbReference>
<feature type="compositionally biased region" description="Basic and acidic residues" evidence="3">
    <location>
        <begin position="17"/>
        <end position="28"/>
    </location>
</feature>
<dbReference type="AlphaFoldDB" id="A0A061HGS1"/>
<evidence type="ECO:0000313" key="5">
    <source>
        <dbReference type="EMBL" id="EPQ29846.1"/>
    </source>
</evidence>
<dbReference type="PROSITE" id="PS50084">
    <property type="entry name" value="KH_TYPE_1"/>
    <property type="match status" value="3"/>
</dbReference>
<dbReference type="eggNOG" id="KOG2190">
    <property type="taxonomic scope" value="Eukaryota"/>
</dbReference>
<dbReference type="GO" id="GO:0003723">
    <property type="term" value="F:RNA binding"/>
    <property type="evidence" value="ECO:0007669"/>
    <property type="project" value="UniProtKB-UniRule"/>
</dbReference>
<evidence type="ECO:0000256" key="2">
    <source>
        <dbReference type="PROSITE-ProRule" id="PRU00117"/>
    </source>
</evidence>
<dbReference type="HOGENOM" id="CLU_022670_4_0_1"/>
<reference evidence="5 6" key="1">
    <citation type="journal article" date="2013" name="Plant Cell">
        <title>The transition from a phytopathogenic smut ancestor to an anamorphic biocontrol agent deciphered by comparative whole-genome analysis.</title>
        <authorList>
            <person name="Lefebvre F."/>
            <person name="Joly D.L."/>
            <person name="Labbe C."/>
            <person name="Teichmann B."/>
            <person name="Linning R."/>
            <person name="Belzile F."/>
            <person name="Bakkeren G."/>
            <person name="Belanger R.R."/>
        </authorList>
    </citation>
    <scope>NUCLEOTIDE SEQUENCE [LARGE SCALE GENOMIC DNA]</scope>
    <source>
        <strain evidence="5 6">PF-1</strain>
    </source>
</reference>
<dbReference type="KEGG" id="pfp:PFL1_02519"/>
<feature type="domain" description="K Homology" evidence="4">
    <location>
        <begin position="215"/>
        <end position="286"/>
    </location>
</feature>
<evidence type="ECO:0000259" key="4">
    <source>
        <dbReference type="SMART" id="SM00322"/>
    </source>
</evidence>
<dbReference type="InterPro" id="IPR004087">
    <property type="entry name" value="KH_dom"/>
</dbReference>
<feature type="domain" description="K Homology" evidence="4">
    <location>
        <begin position="349"/>
        <end position="425"/>
    </location>
</feature>
<name>A0A061HGS1_9BASI</name>
<dbReference type="InterPro" id="IPR004088">
    <property type="entry name" value="KH_dom_type_1"/>
</dbReference>
<evidence type="ECO:0000256" key="1">
    <source>
        <dbReference type="ARBA" id="ARBA00022737"/>
    </source>
</evidence>
<dbReference type="Pfam" id="PF00013">
    <property type="entry name" value="KH_1"/>
    <property type="match status" value="3"/>
</dbReference>
<dbReference type="Gene3D" id="3.30.1370.10">
    <property type="entry name" value="K Homology domain, type 1"/>
    <property type="match status" value="3"/>
</dbReference>
<dbReference type="EMBL" id="KE361629">
    <property type="protein sequence ID" value="EPQ29846.1"/>
    <property type="molecule type" value="Genomic_DNA"/>
</dbReference>
<feature type="domain" description="K Homology" evidence="4">
    <location>
        <begin position="132"/>
        <end position="202"/>
    </location>
</feature>
<dbReference type="SUPFAM" id="SSF54791">
    <property type="entry name" value="Eukaryotic type KH-domain (KH-domain type I)"/>
    <property type="match status" value="3"/>
</dbReference>
<dbReference type="InterPro" id="IPR036612">
    <property type="entry name" value="KH_dom_type_1_sf"/>
</dbReference>
<feature type="compositionally biased region" description="Low complexity" evidence="3">
    <location>
        <begin position="112"/>
        <end position="122"/>
    </location>
</feature>
<keyword evidence="2" id="KW-0694">RNA-binding</keyword>
<protein>
    <recommendedName>
        <fullName evidence="4">K Homology domain-containing protein</fullName>
    </recommendedName>
</protein>
<dbReference type="GeneID" id="19316639"/>
<dbReference type="OrthoDB" id="442947at2759"/>
<evidence type="ECO:0000313" key="6">
    <source>
        <dbReference type="Proteomes" id="UP000053664"/>
    </source>
</evidence>
<dbReference type="Proteomes" id="UP000053664">
    <property type="component" value="Unassembled WGS sequence"/>
</dbReference>
<accession>A0A061HGS1</accession>
<evidence type="ECO:0000256" key="3">
    <source>
        <dbReference type="SAM" id="MobiDB-lite"/>
    </source>
</evidence>
<dbReference type="RefSeq" id="XP_007878227.1">
    <property type="nucleotide sequence ID" value="XM_007880036.1"/>
</dbReference>
<feature type="region of interest" description="Disordered" evidence="3">
    <location>
        <begin position="1"/>
        <end position="129"/>
    </location>
</feature>
<feature type="compositionally biased region" description="Basic and acidic residues" evidence="3">
    <location>
        <begin position="36"/>
        <end position="49"/>
    </location>
</feature>
<organism evidence="5 6">
    <name type="scientific">Pseudozyma flocculosa PF-1</name>
    <dbReference type="NCBI Taxonomy" id="1277687"/>
    <lineage>
        <taxon>Eukaryota</taxon>
        <taxon>Fungi</taxon>
        <taxon>Dikarya</taxon>
        <taxon>Basidiomycota</taxon>
        <taxon>Ustilaginomycotina</taxon>
        <taxon>Ustilaginomycetes</taxon>
        <taxon>Ustilaginales</taxon>
        <taxon>Ustilaginaceae</taxon>
        <taxon>Pseudozyma</taxon>
    </lineage>
</organism>
<sequence>MAETTKRPRSSSNSPEPEAKRLDKKDETAPSNANVKTEDPESKKPKIEQQGDADNTSETAAKPKMSSPEVEMNPRTEEKDAVDLGPSDAPADVAGSSGDNKMDESGAGTNGNGADNGAEGSGSVDGQDAQASQISMRALIITADASIIIGKQGKHINEIRDKSGARLNISESIPGNPERILTVSGPLDAVSKSFGLIVRRINDEPFDAPSVPGSRAVTIRFIVPNSRMGSVIGKQGSKIKEIQEASGARLTAGEAMLPGSTERVLSISGVADAVHIAVYYVGTILLEHQDRNANNLAYRPSAGPARGGMSPQQGYAAGGAPAGQFGGYTAGAVGGAAPYAAASPQLPPGSQTQQIFIPNDLVGCIIGKGGSKINEIRSMSASHIKIMEPGAGIAAGGSGSERLVTITGPPPNIQMAVGLLYQRLEQEKMRLAQGGAP</sequence>
<dbReference type="SMART" id="SM00322">
    <property type="entry name" value="KH"/>
    <property type="match status" value="3"/>
</dbReference>